<comment type="caution">
    <text evidence="2">The sequence shown here is derived from an EMBL/GenBank/DDBJ whole genome shotgun (WGS) entry which is preliminary data.</text>
</comment>
<dbReference type="Proteomes" id="UP000663861">
    <property type="component" value="Unassembled WGS sequence"/>
</dbReference>
<sequence length="301" mass="31784">MKEQLDAAKYRVSEFAVKDAKSAGKLTEDEWGLVIQNCNLMFGWVVDVDNNTVKRAPKAAFRLKKGLNMPVGYVPPVNPPTTTSVTTTNVTTTTVATSVPATGTTTTPTTTPATGTTGAPPATTTVPGTVVVPTTGVPVTTSTTVPGTGVPTTTPAVPMVTTSTSQSTTTTLTTNVRLPEKANAIPNFTVTDESRIEITMVEHQFQESMAKSYFNSTSVEASVSGGFGGISVGISTGFSKSQSSEEKKSRNQNKKTFIGSYLFPRATANLTPSDLEPTEDLKAAIIRIRTKKDEYSVCLGI</sequence>
<proteinExistence type="predicted"/>
<protein>
    <submittedName>
        <fullName evidence="2">Uncharacterized protein</fullName>
    </submittedName>
</protein>
<evidence type="ECO:0000256" key="1">
    <source>
        <dbReference type="SAM" id="MobiDB-lite"/>
    </source>
</evidence>
<dbReference type="AlphaFoldDB" id="A0A8H2XBD3"/>
<name>A0A8H2XBD3_9AGAM</name>
<dbReference type="EMBL" id="CAJMWY010000223">
    <property type="protein sequence ID" value="CAE6422703.1"/>
    <property type="molecule type" value="Genomic_DNA"/>
</dbReference>
<evidence type="ECO:0000313" key="2">
    <source>
        <dbReference type="EMBL" id="CAE6422703.1"/>
    </source>
</evidence>
<feature type="region of interest" description="Disordered" evidence="1">
    <location>
        <begin position="99"/>
        <end position="168"/>
    </location>
</feature>
<reference evidence="2" key="1">
    <citation type="submission" date="2021-01" db="EMBL/GenBank/DDBJ databases">
        <authorList>
            <person name="Kaushik A."/>
        </authorList>
    </citation>
    <scope>NUCLEOTIDE SEQUENCE</scope>
    <source>
        <strain evidence="2">AG4-RS23</strain>
    </source>
</reference>
<gene>
    <name evidence="2" type="ORF">RDB_LOCUS15444</name>
</gene>
<accession>A0A8H2XBD3</accession>
<organism evidence="2 3">
    <name type="scientific">Rhizoctonia solani</name>
    <dbReference type="NCBI Taxonomy" id="456999"/>
    <lineage>
        <taxon>Eukaryota</taxon>
        <taxon>Fungi</taxon>
        <taxon>Dikarya</taxon>
        <taxon>Basidiomycota</taxon>
        <taxon>Agaricomycotina</taxon>
        <taxon>Agaricomycetes</taxon>
        <taxon>Cantharellales</taxon>
        <taxon>Ceratobasidiaceae</taxon>
        <taxon>Rhizoctonia</taxon>
    </lineage>
</organism>
<evidence type="ECO:0000313" key="3">
    <source>
        <dbReference type="Proteomes" id="UP000663861"/>
    </source>
</evidence>